<dbReference type="RefSeq" id="WP_113957393.1">
    <property type="nucleotide sequence ID" value="NZ_QNRR01000002.1"/>
</dbReference>
<organism evidence="2 3">
    <name type="scientific">Roseimicrobium gellanilyticum</name>
    <dbReference type="NCBI Taxonomy" id="748857"/>
    <lineage>
        <taxon>Bacteria</taxon>
        <taxon>Pseudomonadati</taxon>
        <taxon>Verrucomicrobiota</taxon>
        <taxon>Verrucomicrobiia</taxon>
        <taxon>Verrucomicrobiales</taxon>
        <taxon>Verrucomicrobiaceae</taxon>
        <taxon>Roseimicrobium</taxon>
    </lineage>
</organism>
<proteinExistence type="predicted"/>
<dbReference type="PANTHER" id="PTHR39165:SF1">
    <property type="entry name" value="DUF456 DOMAIN-CONTAINING PROTEIN"/>
    <property type="match status" value="1"/>
</dbReference>
<dbReference type="EMBL" id="QNRR01000002">
    <property type="protein sequence ID" value="RBP45824.1"/>
    <property type="molecule type" value="Genomic_DNA"/>
</dbReference>
<accession>A0A366HSC2</accession>
<dbReference type="PANTHER" id="PTHR39165">
    <property type="entry name" value="IG HYPOTHETICAL 17883"/>
    <property type="match status" value="1"/>
</dbReference>
<keyword evidence="1" id="KW-0812">Transmembrane</keyword>
<keyword evidence="1" id="KW-0472">Membrane</keyword>
<evidence type="ECO:0000256" key="1">
    <source>
        <dbReference type="SAM" id="Phobius"/>
    </source>
</evidence>
<feature type="transmembrane region" description="Helical" evidence="1">
    <location>
        <begin position="57"/>
        <end position="75"/>
    </location>
</feature>
<dbReference type="Pfam" id="PF04306">
    <property type="entry name" value="DUF456"/>
    <property type="match status" value="1"/>
</dbReference>
<feature type="transmembrane region" description="Helical" evidence="1">
    <location>
        <begin position="140"/>
        <end position="166"/>
    </location>
</feature>
<dbReference type="OrthoDB" id="192595at2"/>
<reference evidence="2 3" key="1">
    <citation type="submission" date="2018-06" db="EMBL/GenBank/DDBJ databases">
        <title>Genomic Encyclopedia of Type Strains, Phase IV (KMG-IV): sequencing the most valuable type-strain genomes for metagenomic binning, comparative biology and taxonomic classification.</title>
        <authorList>
            <person name="Goeker M."/>
        </authorList>
    </citation>
    <scope>NUCLEOTIDE SEQUENCE [LARGE SCALE GENOMIC DNA]</scope>
    <source>
        <strain evidence="2 3">DSM 25532</strain>
    </source>
</reference>
<feature type="transmembrane region" description="Helical" evidence="1">
    <location>
        <begin position="20"/>
        <end position="45"/>
    </location>
</feature>
<sequence>MMEWLRSVDWSLWGVWSLTITLLIVGLAGTVLPLLPGPFIIFVAAIAHKFLRPETGISWWSIAALTVMLIVAYAVDFFSGAMGTKWFGGSKWGVAGVLIGGVVGLFFGFIGLIIGPIIGGLVAELLLARKEMGPAVKATWGSVVGTTVGLAARVGISLAMIAVFVLDVFW</sequence>
<dbReference type="AlphaFoldDB" id="A0A366HSC2"/>
<evidence type="ECO:0000313" key="2">
    <source>
        <dbReference type="EMBL" id="RBP45824.1"/>
    </source>
</evidence>
<protein>
    <recommendedName>
        <fullName evidence="4">DUF456 domain-containing protein</fullName>
    </recommendedName>
</protein>
<feature type="transmembrane region" description="Helical" evidence="1">
    <location>
        <begin position="95"/>
        <end position="128"/>
    </location>
</feature>
<keyword evidence="3" id="KW-1185">Reference proteome</keyword>
<name>A0A366HSC2_9BACT</name>
<gene>
    <name evidence="2" type="ORF">DES53_102206</name>
</gene>
<keyword evidence="1" id="KW-1133">Transmembrane helix</keyword>
<comment type="caution">
    <text evidence="2">The sequence shown here is derived from an EMBL/GenBank/DDBJ whole genome shotgun (WGS) entry which is preliminary data.</text>
</comment>
<dbReference type="InterPro" id="IPR007403">
    <property type="entry name" value="DUF456"/>
</dbReference>
<evidence type="ECO:0000313" key="3">
    <source>
        <dbReference type="Proteomes" id="UP000253426"/>
    </source>
</evidence>
<dbReference type="Proteomes" id="UP000253426">
    <property type="component" value="Unassembled WGS sequence"/>
</dbReference>
<evidence type="ECO:0008006" key="4">
    <source>
        <dbReference type="Google" id="ProtNLM"/>
    </source>
</evidence>